<name>A0A2Z2HPK4_9EURY</name>
<feature type="transmembrane region" description="Helical" evidence="1">
    <location>
        <begin position="30"/>
        <end position="54"/>
    </location>
</feature>
<evidence type="ECO:0000313" key="3">
    <source>
        <dbReference type="Proteomes" id="UP000250088"/>
    </source>
</evidence>
<feature type="transmembrane region" description="Helical" evidence="1">
    <location>
        <begin position="142"/>
        <end position="171"/>
    </location>
</feature>
<feature type="transmembrane region" description="Helical" evidence="1">
    <location>
        <begin position="103"/>
        <end position="130"/>
    </location>
</feature>
<keyword evidence="1" id="KW-0472">Membrane</keyword>
<proteinExistence type="predicted"/>
<dbReference type="EMBL" id="CP019893">
    <property type="protein sequence ID" value="ARS88976.1"/>
    <property type="molecule type" value="Genomic_DNA"/>
</dbReference>
<evidence type="ECO:0000256" key="1">
    <source>
        <dbReference type="SAM" id="Phobius"/>
    </source>
</evidence>
<dbReference type="GeneID" id="32893188"/>
<dbReference type="OrthoDB" id="204732at2157"/>
<keyword evidence="1" id="KW-1133">Transmembrane helix</keyword>
<dbReference type="KEGG" id="naj:B1756_03875"/>
<keyword evidence="3" id="KW-1185">Reference proteome</keyword>
<feature type="transmembrane region" description="Helical" evidence="1">
    <location>
        <begin position="66"/>
        <end position="91"/>
    </location>
</feature>
<reference evidence="3" key="1">
    <citation type="submission" date="2017-02" db="EMBL/GenBank/DDBJ databases">
        <title>Natronthermophilus aegyptiacus gen. nov.,sp. nov., an aerobic, extremely halophilic alkalithermophilic archaeon isolated from the athalassohaline Wadi An Natrun, Egypt.</title>
        <authorList>
            <person name="Zhao B."/>
        </authorList>
    </citation>
    <scope>NUCLEOTIDE SEQUENCE [LARGE SCALE GENOMIC DNA]</scope>
    <source>
        <strain evidence="3">JW/NM-HA 15</strain>
    </source>
</reference>
<dbReference type="AlphaFoldDB" id="A0A2Z2HPK4"/>
<organism evidence="2 3">
    <name type="scientific">Natrarchaeobaculum aegyptiacum</name>
    <dbReference type="NCBI Taxonomy" id="745377"/>
    <lineage>
        <taxon>Archaea</taxon>
        <taxon>Methanobacteriati</taxon>
        <taxon>Methanobacteriota</taxon>
        <taxon>Stenosarchaea group</taxon>
        <taxon>Halobacteria</taxon>
        <taxon>Halobacteriales</taxon>
        <taxon>Natrialbaceae</taxon>
        <taxon>Natrarchaeobaculum</taxon>
    </lineage>
</organism>
<accession>A0A2Z2HPK4</accession>
<sequence>MTTRAYGDRLRTACKRAGPGRLPYADRPDVGAGFAGASAAIAATLAFAFGVVAVDELGLVGGLDGTVLATTGLAALPLVAPAAFAAGVLTWRALPDGLPIYGVAAGFLGTVFTYLGATALLALVLVLAAWGSWSEVMLTDAFLFAVGIGYIGFLLTAWVTVPIGCLSGAIYERVGLAGQSE</sequence>
<evidence type="ECO:0000313" key="2">
    <source>
        <dbReference type="EMBL" id="ARS88976.1"/>
    </source>
</evidence>
<dbReference type="Proteomes" id="UP000250088">
    <property type="component" value="Chromosome"/>
</dbReference>
<gene>
    <name evidence="2" type="ORF">B1756_03875</name>
</gene>
<keyword evidence="1" id="KW-0812">Transmembrane</keyword>
<dbReference type="RefSeq" id="WP_086887361.1">
    <property type="nucleotide sequence ID" value="NZ_CP019893.1"/>
</dbReference>
<protein>
    <submittedName>
        <fullName evidence="2">Uncharacterized protein</fullName>
    </submittedName>
</protein>